<evidence type="ECO:0000256" key="2">
    <source>
        <dbReference type="SAM" id="SignalP"/>
    </source>
</evidence>
<dbReference type="Proteomes" id="UP001190700">
    <property type="component" value="Unassembled WGS sequence"/>
</dbReference>
<keyword evidence="2" id="KW-0732">Signal</keyword>
<evidence type="ECO:0000313" key="4">
    <source>
        <dbReference type="Proteomes" id="UP001190700"/>
    </source>
</evidence>
<dbReference type="InterPro" id="IPR029063">
    <property type="entry name" value="SAM-dependent_MTases_sf"/>
</dbReference>
<name>A0AAE0EMP4_9CHLO</name>
<evidence type="ECO:0000256" key="1">
    <source>
        <dbReference type="SAM" id="Coils"/>
    </source>
</evidence>
<proteinExistence type="predicted"/>
<evidence type="ECO:0000313" key="3">
    <source>
        <dbReference type="EMBL" id="KAK3233392.1"/>
    </source>
</evidence>
<organism evidence="3 4">
    <name type="scientific">Cymbomonas tetramitiformis</name>
    <dbReference type="NCBI Taxonomy" id="36881"/>
    <lineage>
        <taxon>Eukaryota</taxon>
        <taxon>Viridiplantae</taxon>
        <taxon>Chlorophyta</taxon>
        <taxon>Pyramimonadophyceae</taxon>
        <taxon>Pyramimonadales</taxon>
        <taxon>Pyramimonadaceae</taxon>
        <taxon>Cymbomonas</taxon>
    </lineage>
</organism>
<protein>
    <submittedName>
        <fullName evidence="3">Uncharacterized protein</fullName>
    </submittedName>
</protein>
<gene>
    <name evidence="3" type="ORF">CYMTET_56310</name>
</gene>
<reference evidence="3 4" key="1">
    <citation type="journal article" date="2015" name="Genome Biol. Evol.">
        <title>Comparative Genomics of a Bacterivorous Green Alga Reveals Evolutionary Causalities and Consequences of Phago-Mixotrophic Mode of Nutrition.</title>
        <authorList>
            <person name="Burns J.A."/>
            <person name="Paasch A."/>
            <person name="Narechania A."/>
            <person name="Kim E."/>
        </authorList>
    </citation>
    <scope>NUCLEOTIDE SEQUENCE [LARGE SCALE GENOMIC DNA]</scope>
    <source>
        <strain evidence="3 4">PLY_AMNH</strain>
    </source>
</reference>
<dbReference type="Gene3D" id="3.40.50.150">
    <property type="entry name" value="Vaccinia Virus protein VP39"/>
    <property type="match status" value="1"/>
</dbReference>
<keyword evidence="1" id="KW-0175">Coiled coil</keyword>
<accession>A0AAE0EMP4</accession>
<keyword evidence="4" id="KW-1185">Reference proteome</keyword>
<dbReference type="EMBL" id="LGRX02035727">
    <property type="protein sequence ID" value="KAK3233392.1"/>
    <property type="molecule type" value="Genomic_DNA"/>
</dbReference>
<comment type="caution">
    <text evidence="3">The sequence shown here is derived from an EMBL/GenBank/DDBJ whole genome shotgun (WGS) entry which is preliminary data.</text>
</comment>
<sequence length="153" mass="17428">MFKLMFASIRAACFWNLVASGNRNMNLRLDKLELSLSTLTKQTVQLQDENQSATISYTQVGDQPCLREEHNVSRKAGHTSQYPEAQLHSLGLRHGTDKAYRHGYTSAYEKYLGPSRTSFKVFMEIGVLNGASLRMWRDWLPAVQVFKSTARPK</sequence>
<feature type="signal peptide" evidence="2">
    <location>
        <begin position="1"/>
        <end position="20"/>
    </location>
</feature>
<feature type="chain" id="PRO_5041963889" evidence="2">
    <location>
        <begin position="21"/>
        <end position="153"/>
    </location>
</feature>
<feature type="coiled-coil region" evidence="1">
    <location>
        <begin position="22"/>
        <end position="49"/>
    </location>
</feature>
<dbReference type="AlphaFoldDB" id="A0AAE0EMP4"/>